<evidence type="ECO:0000256" key="3">
    <source>
        <dbReference type="SAM" id="MobiDB-lite"/>
    </source>
</evidence>
<feature type="region of interest" description="Disordered" evidence="3">
    <location>
        <begin position="28"/>
        <end position="49"/>
    </location>
</feature>
<dbReference type="PANTHER" id="PTHR10827">
    <property type="entry name" value="RETICULOCALBIN"/>
    <property type="match status" value="1"/>
</dbReference>
<evidence type="ECO:0000313" key="7">
    <source>
        <dbReference type="Proteomes" id="UP000275910"/>
    </source>
</evidence>
<dbReference type="PROSITE" id="PS50222">
    <property type="entry name" value="EF_HAND_2"/>
    <property type="match status" value="1"/>
</dbReference>
<gene>
    <name evidence="6" type="ORF">D9T17_19360</name>
</gene>
<keyword evidence="2" id="KW-0677">Repeat</keyword>
<dbReference type="Proteomes" id="UP000275910">
    <property type="component" value="Unassembled WGS sequence"/>
</dbReference>
<keyword evidence="1" id="KW-0479">Metal-binding</keyword>
<evidence type="ECO:0000256" key="4">
    <source>
        <dbReference type="SAM" id="SignalP"/>
    </source>
</evidence>
<feature type="compositionally biased region" description="Basic and acidic residues" evidence="3">
    <location>
        <begin position="69"/>
        <end position="93"/>
    </location>
</feature>
<evidence type="ECO:0000256" key="2">
    <source>
        <dbReference type="ARBA" id="ARBA00022737"/>
    </source>
</evidence>
<dbReference type="AlphaFoldDB" id="A0A3N2RCW7"/>
<feature type="signal peptide" evidence="4">
    <location>
        <begin position="1"/>
        <end position="26"/>
    </location>
</feature>
<dbReference type="InterPro" id="IPR018247">
    <property type="entry name" value="EF_Hand_1_Ca_BS"/>
</dbReference>
<keyword evidence="4" id="KW-0732">Signal</keyword>
<evidence type="ECO:0000259" key="5">
    <source>
        <dbReference type="PROSITE" id="PS50222"/>
    </source>
</evidence>
<sequence length="215" mass="23549">MNRFPLYLAAMTAVAMFAGAATAAFAAPQAGGGDGAQRPRMKIDANGDGVITREEAAKFPRLAERFDELDKNRDGKLDASERPQRRGGREHGGRHGGAGGAARLDTDGDGRISQAEAAESPRLAKNFAAIDANKDGYVVRGELRAYFQHERPKWEAERAQRFDAKFAEADLNRDGKLSKIEVQEKMPRLAAQFAFLDENRDGFLSKSELKPDGKR</sequence>
<dbReference type="InterPro" id="IPR011992">
    <property type="entry name" value="EF-hand-dom_pair"/>
</dbReference>
<dbReference type="PANTHER" id="PTHR10827:SF98">
    <property type="entry name" value="45 KDA CALCIUM-BINDING PROTEIN"/>
    <property type="match status" value="1"/>
</dbReference>
<organism evidence="6 7">
    <name type="scientific">Lysobacter enzymogenes</name>
    <dbReference type="NCBI Taxonomy" id="69"/>
    <lineage>
        <taxon>Bacteria</taxon>
        <taxon>Pseudomonadati</taxon>
        <taxon>Pseudomonadota</taxon>
        <taxon>Gammaproteobacteria</taxon>
        <taxon>Lysobacterales</taxon>
        <taxon>Lysobacteraceae</taxon>
        <taxon>Lysobacter</taxon>
    </lineage>
</organism>
<feature type="chain" id="PRO_5018205792" description="EF-hand domain-containing protein" evidence="4">
    <location>
        <begin position="27"/>
        <end position="215"/>
    </location>
</feature>
<reference evidence="6 7" key="1">
    <citation type="submission" date="2018-10" db="EMBL/GenBank/DDBJ databases">
        <title>The genome of Lysobacter enzymogenes OH11.</title>
        <authorList>
            <person name="Liu F."/>
            <person name="Zhao Y."/>
            <person name="Qian G."/>
            <person name="Chen Y."/>
            <person name="Xu H."/>
        </authorList>
    </citation>
    <scope>NUCLEOTIDE SEQUENCE [LARGE SCALE GENOMIC DNA]</scope>
    <source>
        <strain evidence="6 7">OH11</strain>
    </source>
</reference>
<protein>
    <recommendedName>
        <fullName evidence="5">EF-hand domain-containing protein</fullName>
    </recommendedName>
</protein>
<dbReference type="Pfam" id="PF13202">
    <property type="entry name" value="EF-hand_5"/>
    <property type="match status" value="6"/>
</dbReference>
<proteinExistence type="predicted"/>
<feature type="region of interest" description="Disordered" evidence="3">
    <location>
        <begin position="69"/>
        <end position="108"/>
    </location>
</feature>
<dbReference type="InterPro" id="IPR002048">
    <property type="entry name" value="EF_hand_dom"/>
</dbReference>
<comment type="caution">
    <text evidence="6">The sequence shown here is derived from an EMBL/GenBank/DDBJ whole genome shotgun (WGS) entry which is preliminary data.</text>
</comment>
<dbReference type="EMBL" id="RCTY01000047">
    <property type="protein sequence ID" value="ROU05283.1"/>
    <property type="molecule type" value="Genomic_DNA"/>
</dbReference>
<dbReference type="PROSITE" id="PS00018">
    <property type="entry name" value="EF_HAND_1"/>
    <property type="match status" value="2"/>
</dbReference>
<feature type="domain" description="EF-hand" evidence="5">
    <location>
        <begin position="157"/>
        <end position="192"/>
    </location>
</feature>
<name>A0A3N2RCW7_LYSEN</name>
<dbReference type="SUPFAM" id="SSF47473">
    <property type="entry name" value="EF-hand"/>
    <property type="match status" value="1"/>
</dbReference>
<dbReference type="Gene3D" id="1.10.238.10">
    <property type="entry name" value="EF-hand"/>
    <property type="match status" value="3"/>
</dbReference>
<dbReference type="SMART" id="SM00054">
    <property type="entry name" value="EFh"/>
    <property type="match status" value="3"/>
</dbReference>
<evidence type="ECO:0000256" key="1">
    <source>
        <dbReference type="ARBA" id="ARBA00022723"/>
    </source>
</evidence>
<dbReference type="RefSeq" id="WP_123648964.1">
    <property type="nucleotide sequence ID" value="NZ_RCTY01000047.1"/>
</dbReference>
<dbReference type="GO" id="GO:0005509">
    <property type="term" value="F:calcium ion binding"/>
    <property type="evidence" value="ECO:0007669"/>
    <property type="project" value="InterPro"/>
</dbReference>
<accession>A0A3N2RCW7</accession>
<evidence type="ECO:0000313" key="6">
    <source>
        <dbReference type="EMBL" id="ROU05283.1"/>
    </source>
</evidence>